<proteinExistence type="inferred from homology"/>
<dbReference type="EMBL" id="CAJQZP010000937">
    <property type="protein sequence ID" value="CAG4999539.1"/>
    <property type="molecule type" value="Genomic_DNA"/>
</dbReference>
<evidence type="ECO:0000256" key="2">
    <source>
        <dbReference type="ARBA" id="ARBA00022516"/>
    </source>
</evidence>
<dbReference type="PANTHER" id="PTHR11011:SF116">
    <property type="entry name" value="FATTY ACYL-COA REDUCTASE CG5065-RELATED"/>
    <property type="match status" value="1"/>
</dbReference>
<keyword evidence="2 4" id="KW-0444">Lipid biosynthesis</keyword>
<dbReference type="OrthoDB" id="429813at2759"/>
<dbReference type="GO" id="GO:0035336">
    <property type="term" value="P:long-chain fatty-acyl-CoA metabolic process"/>
    <property type="evidence" value="ECO:0007669"/>
    <property type="project" value="TreeGrafter"/>
</dbReference>
<dbReference type="PANTHER" id="PTHR11011">
    <property type="entry name" value="MALE STERILITY PROTEIN 2-RELATED"/>
    <property type="match status" value="1"/>
</dbReference>
<keyword evidence="4" id="KW-0560">Oxidoreductase</keyword>
<protein>
    <recommendedName>
        <fullName evidence="4">Fatty acyl-CoA reductase</fullName>
        <ecNumber evidence="4">1.2.1.84</ecNumber>
    </recommendedName>
</protein>
<keyword evidence="8" id="KW-1185">Reference proteome</keyword>
<dbReference type="Pfam" id="PF07993">
    <property type="entry name" value="NAD_binding_4"/>
    <property type="match status" value="1"/>
</dbReference>
<dbReference type="AlphaFoldDB" id="A0A8S3X349"/>
<dbReference type="Pfam" id="PF03015">
    <property type="entry name" value="Sterile"/>
    <property type="match status" value="1"/>
</dbReference>
<dbReference type="InterPro" id="IPR013120">
    <property type="entry name" value="FAR_NAD-bd"/>
</dbReference>
<dbReference type="Proteomes" id="UP000691718">
    <property type="component" value="Unassembled WGS sequence"/>
</dbReference>
<organism evidence="7 8">
    <name type="scientific">Parnassius apollo</name>
    <name type="common">Apollo butterfly</name>
    <name type="synonym">Papilio apollo</name>
    <dbReference type="NCBI Taxonomy" id="110799"/>
    <lineage>
        <taxon>Eukaryota</taxon>
        <taxon>Metazoa</taxon>
        <taxon>Ecdysozoa</taxon>
        <taxon>Arthropoda</taxon>
        <taxon>Hexapoda</taxon>
        <taxon>Insecta</taxon>
        <taxon>Pterygota</taxon>
        <taxon>Neoptera</taxon>
        <taxon>Endopterygota</taxon>
        <taxon>Lepidoptera</taxon>
        <taxon>Glossata</taxon>
        <taxon>Ditrysia</taxon>
        <taxon>Papilionoidea</taxon>
        <taxon>Papilionidae</taxon>
        <taxon>Parnassiinae</taxon>
        <taxon>Parnassini</taxon>
        <taxon>Parnassius</taxon>
        <taxon>Parnassius</taxon>
    </lineage>
</organism>
<evidence type="ECO:0000259" key="5">
    <source>
        <dbReference type="Pfam" id="PF03015"/>
    </source>
</evidence>
<dbReference type="GO" id="GO:0080019">
    <property type="term" value="F:alcohol-forming very long-chain fatty acyl-CoA reductase activity"/>
    <property type="evidence" value="ECO:0007669"/>
    <property type="project" value="InterPro"/>
</dbReference>
<sequence length="405" mass="46386">MFFTRRALCDINFLSVANTRKMKWCPNVRIFMRRVSSEIRSNSSTQASVVDFYAGKCVFITGGSGFLGKIFSRLKMEKPKALQKVIPIVGDVKSLNLGITQKDQDMLIEKVSVVIHSAASTIFDNSLKEALETNYEGTRNVLSLCKRLKNIQAFVHISTAYTNVDKSIIEEVVYPPPANISDVYKYLKNHGDDKNLNTKILNGRPNTYIFTKALTEDLIAKTHQSVPTVMIRPSMVGPSKDEPLKGWLDNISGNLTVYNCCTGSTNPTYLGEVFKFFNEAPIKFQDNSYGFYFRKVFIANTKLASDILTFLTQIVPAYIMDLSLFLKGGKPRFVELQKKFIPMRDKVPYFTLNTWLFKTRKTQELYSQMSEQDRYTFPFNLSDIKWPEYMHLYAKAVHQLRNNTK</sequence>
<evidence type="ECO:0000259" key="6">
    <source>
        <dbReference type="Pfam" id="PF07993"/>
    </source>
</evidence>
<dbReference type="GO" id="GO:0005777">
    <property type="term" value="C:peroxisome"/>
    <property type="evidence" value="ECO:0007669"/>
    <property type="project" value="TreeGrafter"/>
</dbReference>
<gene>
    <name evidence="7" type="ORF">PAPOLLO_LOCUS13561</name>
</gene>
<feature type="domain" description="Fatty acyl-CoA reductase C-terminal" evidence="5">
    <location>
        <begin position="313"/>
        <end position="398"/>
    </location>
</feature>
<evidence type="ECO:0000313" key="8">
    <source>
        <dbReference type="Proteomes" id="UP000691718"/>
    </source>
</evidence>
<dbReference type="InterPro" id="IPR033640">
    <property type="entry name" value="FAR_C"/>
</dbReference>
<dbReference type="InterPro" id="IPR026055">
    <property type="entry name" value="FAR"/>
</dbReference>
<evidence type="ECO:0000256" key="1">
    <source>
        <dbReference type="ARBA" id="ARBA00005928"/>
    </source>
</evidence>
<evidence type="ECO:0000313" key="7">
    <source>
        <dbReference type="EMBL" id="CAG4999539.1"/>
    </source>
</evidence>
<dbReference type="EC" id="1.2.1.84" evidence="4"/>
<comment type="catalytic activity">
    <reaction evidence="4">
        <text>a long-chain fatty acyl-CoA + 2 NADPH + 2 H(+) = a long-chain primary fatty alcohol + 2 NADP(+) + CoA</text>
        <dbReference type="Rhea" id="RHEA:52716"/>
        <dbReference type="ChEBI" id="CHEBI:15378"/>
        <dbReference type="ChEBI" id="CHEBI:57287"/>
        <dbReference type="ChEBI" id="CHEBI:57783"/>
        <dbReference type="ChEBI" id="CHEBI:58349"/>
        <dbReference type="ChEBI" id="CHEBI:77396"/>
        <dbReference type="ChEBI" id="CHEBI:83139"/>
        <dbReference type="EC" id="1.2.1.84"/>
    </reaction>
</comment>
<name>A0A8S3X349_PARAO</name>
<evidence type="ECO:0000256" key="4">
    <source>
        <dbReference type="RuleBase" id="RU363097"/>
    </source>
</evidence>
<dbReference type="GO" id="GO:0102965">
    <property type="term" value="F:alcohol-forming long-chain fatty acyl-CoA reductase activity"/>
    <property type="evidence" value="ECO:0007669"/>
    <property type="project" value="UniProtKB-EC"/>
</dbReference>
<accession>A0A8S3X349</accession>
<evidence type="ECO:0000256" key="3">
    <source>
        <dbReference type="ARBA" id="ARBA00023098"/>
    </source>
</evidence>
<comment type="function">
    <text evidence="4">Catalyzes the reduction of fatty acyl-CoA to fatty alcohols.</text>
</comment>
<reference evidence="7" key="1">
    <citation type="submission" date="2021-04" db="EMBL/GenBank/DDBJ databases">
        <authorList>
            <person name="Tunstrom K."/>
        </authorList>
    </citation>
    <scope>NUCLEOTIDE SEQUENCE</scope>
</reference>
<dbReference type="CDD" id="cd09071">
    <property type="entry name" value="FAR_C"/>
    <property type="match status" value="1"/>
</dbReference>
<comment type="caution">
    <text evidence="7">The sequence shown here is derived from an EMBL/GenBank/DDBJ whole genome shotgun (WGS) entry which is preliminary data.</text>
</comment>
<keyword evidence="4" id="KW-0521">NADP</keyword>
<keyword evidence="3 4" id="KW-0443">Lipid metabolism</keyword>
<feature type="domain" description="Thioester reductase (TE)" evidence="6">
    <location>
        <begin position="76"/>
        <end position="270"/>
    </location>
</feature>
<comment type="similarity">
    <text evidence="1 4">Belongs to the fatty acyl-CoA reductase family.</text>
</comment>